<proteinExistence type="predicted"/>
<gene>
    <name evidence="2" type="ORF">FOA43_002803</name>
</gene>
<dbReference type="PANTHER" id="PTHR15615:SF94">
    <property type="entry name" value="PHO85 CYCLIN-6-RELATED"/>
    <property type="match status" value="1"/>
</dbReference>
<dbReference type="RefSeq" id="XP_038779013.1">
    <property type="nucleotide sequence ID" value="XM_038923085.1"/>
</dbReference>
<dbReference type="AlphaFoldDB" id="A0A875S3C7"/>
<evidence type="ECO:0000313" key="2">
    <source>
        <dbReference type="EMBL" id="QPG75448.1"/>
    </source>
</evidence>
<dbReference type="GeneID" id="62196204"/>
<dbReference type="OrthoDB" id="5304883at2759"/>
<dbReference type="GO" id="GO:0005634">
    <property type="term" value="C:nucleus"/>
    <property type="evidence" value="ECO:0007669"/>
    <property type="project" value="TreeGrafter"/>
</dbReference>
<dbReference type="GO" id="GO:0016538">
    <property type="term" value="F:cyclin-dependent protein serine/threonine kinase regulator activity"/>
    <property type="evidence" value="ECO:0007669"/>
    <property type="project" value="TreeGrafter"/>
</dbReference>
<dbReference type="PANTHER" id="PTHR15615">
    <property type="match status" value="1"/>
</dbReference>
<dbReference type="KEGG" id="bnn:FOA43_002803"/>
<organism evidence="2 3">
    <name type="scientific">Eeniella nana</name>
    <name type="common">Yeast</name>
    <name type="synonym">Brettanomyces nanus</name>
    <dbReference type="NCBI Taxonomy" id="13502"/>
    <lineage>
        <taxon>Eukaryota</taxon>
        <taxon>Fungi</taxon>
        <taxon>Dikarya</taxon>
        <taxon>Ascomycota</taxon>
        <taxon>Saccharomycotina</taxon>
        <taxon>Pichiomycetes</taxon>
        <taxon>Pichiales</taxon>
        <taxon>Pichiaceae</taxon>
        <taxon>Brettanomyces</taxon>
    </lineage>
</organism>
<keyword evidence="3" id="KW-1185">Reference proteome</keyword>
<feature type="compositionally biased region" description="Basic and acidic residues" evidence="1">
    <location>
        <begin position="16"/>
        <end position="69"/>
    </location>
</feature>
<dbReference type="GO" id="GO:0019901">
    <property type="term" value="F:protein kinase binding"/>
    <property type="evidence" value="ECO:0007669"/>
    <property type="project" value="InterPro"/>
</dbReference>
<evidence type="ECO:0000256" key="1">
    <source>
        <dbReference type="SAM" id="MobiDB-lite"/>
    </source>
</evidence>
<dbReference type="Gene3D" id="1.10.472.10">
    <property type="entry name" value="Cyclin-like"/>
    <property type="match status" value="1"/>
</dbReference>
<dbReference type="Proteomes" id="UP000662931">
    <property type="component" value="Chromosome 3"/>
</dbReference>
<dbReference type="InterPro" id="IPR013922">
    <property type="entry name" value="Cyclin_PHO80-like"/>
</dbReference>
<reference evidence="2" key="1">
    <citation type="submission" date="2020-10" db="EMBL/GenBank/DDBJ databases">
        <authorList>
            <person name="Roach M.J.R."/>
        </authorList>
    </citation>
    <scope>NUCLEOTIDE SEQUENCE</scope>
    <source>
        <strain evidence="2">CBS 1945</strain>
    </source>
</reference>
<feature type="region of interest" description="Disordered" evidence="1">
    <location>
        <begin position="1"/>
        <end position="96"/>
    </location>
</feature>
<evidence type="ECO:0008006" key="4">
    <source>
        <dbReference type="Google" id="ProtNLM"/>
    </source>
</evidence>
<dbReference type="EMBL" id="CP064814">
    <property type="protein sequence ID" value="QPG75448.1"/>
    <property type="molecule type" value="Genomic_DNA"/>
</dbReference>
<accession>A0A875S3C7</accession>
<evidence type="ECO:0000313" key="3">
    <source>
        <dbReference type="Proteomes" id="UP000662931"/>
    </source>
</evidence>
<sequence>MEEISVKLKPQQPTFEDDKGETNTKEGDGELDEKITKEKGQESEQDGNKEEDLETNREDGKCFKQDTSDSKNGSLNKEDSSLSGTKERSPERIRPPAISSVNMDLFIDNKIDKLGCLNDLKQIEAMAFFKRLVDDLMTLDYVVKEDPEIDLRSLLFDNMHDVLTPGQDLCDEINDDEGSVDSFTDDNRDRFPTLLEKPMSQLKDEKRTDRNSALEKLKSVSNEQLEVPLRKNSRIDANFEDASETAFTDDDFRRKSGSYHQNIDHELCTKIIQKFYLKQAPSLSITQYLERINKFITPSPAVLLSASYFLFNVAFDLKPENNCSLLPLQSPPEEEGPIKMTSVDSLDIFRLVLSALRISLKLIEDKNFKQAYYCKITGLQHIDDLFKLELAFLYLLNFNLFINEFSLTRFLFQFKVFDTNLRRYLKSRTV</sequence>
<protein>
    <recommendedName>
        <fullName evidence="4">Cyclin</fullName>
    </recommendedName>
</protein>
<dbReference type="Pfam" id="PF08613">
    <property type="entry name" value="Cyclin"/>
    <property type="match status" value="1"/>
</dbReference>
<feature type="compositionally biased region" description="Basic and acidic residues" evidence="1">
    <location>
        <begin position="76"/>
        <end position="94"/>
    </location>
</feature>
<name>A0A875S3C7_EENNA</name>
<dbReference type="GO" id="GO:0000307">
    <property type="term" value="C:cyclin-dependent protein kinase holoenzyme complex"/>
    <property type="evidence" value="ECO:0007669"/>
    <property type="project" value="TreeGrafter"/>
</dbReference>